<dbReference type="Pfam" id="PF16154">
    <property type="entry name" value="DUF4862"/>
    <property type="match status" value="1"/>
</dbReference>
<protein>
    <submittedName>
        <fullName evidence="1">DUF4862 family protein</fullName>
    </submittedName>
</protein>
<organism evidence="1 2">
    <name type="scientific">Buttiauxella selenatireducens</name>
    <dbReference type="NCBI Taxonomy" id="3073902"/>
    <lineage>
        <taxon>Bacteria</taxon>
        <taxon>Pseudomonadati</taxon>
        <taxon>Pseudomonadota</taxon>
        <taxon>Gammaproteobacteria</taxon>
        <taxon>Enterobacterales</taxon>
        <taxon>Enterobacteriaceae</taxon>
        <taxon>Buttiauxella</taxon>
    </lineage>
</organism>
<dbReference type="RefSeq" id="WP_309878173.1">
    <property type="nucleotide sequence ID" value="NZ_CP133838.1"/>
</dbReference>
<dbReference type="EMBL" id="CP133838">
    <property type="protein sequence ID" value="WMY75761.1"/>
    <property type="molecule type" value="Genomic_DNA"/>
</dbReference>
<dbReference type="InterPro" id="IPR032344">
    <property type="entry name" value="DUF4862"/>
</dbReference>
<accession>A0ABY9SF34</accession>
<gene>
    <name evidence="1" type="ORF">RHD99_07430</name>
</gene>
<sequence length="321" mass="35530">MKENNAGFIIGAYPCAPSFHQQGEEQETLFWRTLADVPGIRGLEQPCLENLHPYGDEYLFKHTPDDWQIVVTAIMETMRRRGTNGGFGLASSDEAQRKSCVDYYRHIWEKINRTNDRFGKQKVIALELQAAPLVGETDVSSMAECFARSLAELQSWDWSCELVVEHCDAMTQPAARKGFLPLEEELKAITDRNVGMCINWARSAIEGRNTTLPLAHAKQCQQAGKLSALMFSGTAPHGEYGEWQDSHAPFAPFTGSEAGCIDSLLTVERARDMLKGISPASLSFIGIKLLEINPMASVEHRVAILKEGVAALRSALNSTLT</sequence>
<evidence type="ECO:0000313" key="2">
    <source>
        <dbReference type="Proteomes" id="UP001246690"/>
    </source>
</evidence>
<dbReference type="Proteomes" id="UP001246690">
    <property type="component" value="Chromosome"/>
</dbReference>
<proteinExistence type="predicted"/>
<reference evidence="1 2" key="1">
    <citation type="submission" date="2023-09" db="EMBL/GenBank/DDBJ databases">
        <title>Buttiauxella selenatireducens sp. nov., isolated from the rhizosphere of Cardamine hupingshanesis.</title>
        <authorList>
            <person name="Zhang S."/>
            <person name="Xu Z."/>
            <person name="Wang H."/>
            <person name="Guo Y."/>
        </authorList>
    </citation>
    <scope>NUCLEOTIDE SEQUENCE [LARGE SCALE GENOMIC DNA]</scope>
    <source>
        <strain evidence="1 2">R73</strain>
    </source>
</reference>
<evidence type="ECO:0000313" key="1">
    <source>
        <dbReference type="EMBL" id="WMY75761.1"/>
    </source>
</evidence>
<keyword evidence="2" id="KW-1185">Reference proteome</keyword>
<name>A0ABY9SF34_9ENTR</name>